<dbReference type="InterPro" id="IPR009057">
    <property type="entry name" value="Homeodomain-like_sf"/>
</dbReference>
<dbReference type="OrthoDB" id="675129at2"/>
<accession>A0A562SQF7</accession>
<name>A0A562SQF7_9BACT</name>
<evidence type="ECO:0000313" key="2">
    <source>
        <dbReference type="Proteomes" id="UP000316167"/>
    </source>
</evidence>
<sequence length="164" mass="19066">MDLKEQIIKEYLETDCGYRSLQSKYGISRTTICKWVQIYHGVYGLGRTAKQQNHYPGDMDDWNKKRLPKSKSQLKAVTPYSIINCERTKLVNKLLRYLLLLFGLSVLASLRLKVNYRFFACCQEYFSADSFHVLVLQREIVYTAAYCLHSAVEHVSLSGRCVYC</sequence>
<evidence type="ECO:0000313" key="1">
    <source>
        <dbReference type="EMBL" id="TWI83363.1"/>
    </source>
</evidence>
<gene>
    <name evidence="1" type="ORF">IQ13_1473</name>
</gene>
<proteinExistence type="predicted"/>
<organism evidence="1 2">
    <name type="scientific">Lacibacter cauensis</name>
    <dbReference type="NCBI Taxonomy" id="510947"/>
    <lineage>
        <taxon>Bacteria</taxon>
        <taxon>Pseudomonadati</taxon>
        <taxon>Bacteroidota</taxon>
        <taxon>Chitinophagia</taxon>
        <taxon>Chitinophagales</taxon>
        <taxon>Chitinophagaceae</taxon>
        <taxon>Lacibacter</taxon>
    </lineage>
</organism>
<dbReference type="AlphaFoldDB" id="A0A562SQF7"/>
<dbReference type="RefSeq" id="WP_144885454.1">
    <property type="nucleotide sequence ID" value="NZ_VLLE01000003.1"/>
</dbReference>
<evidence type="ECO:0008006" key="3">
    <source>
        <dbReference type="Google" id="ProtNLM"/>
    </source>
</evidence>
<dbReference type="SUPFAM" id="SSF46689">
    <property type="entry name" value="Homeodomain-like"/>
    <property type="match status" value="1"/>
</dbReference>
<keyword evidence="2" id="KW-1185">Reference proteome</keyword>
<reference evidence="1 2" key="1">
    <citation type="journal article" date="2015" name="Stand. Genomic Sci.">
        <title>Genomic Encyclopedia of Bacterial and Archaeal Type Strains, Phase III: the genomes of soil and plant-associated and newly described type strains.</title>
        <authorList>
            <person name="Whitman W.B."/>
            <person name="Woyke T."/>
            <person name="Klenk H.P."/>
            <person name="Zhou Y."/>
            <person name="Lilburn T.G."/>
            <person name="Beck B.J."/>
            <person name="De Vos P."/>
            <person name="Vandamme P."/>
            <person name="Eisen J.A."/>
            <person name="Garrity G."/>
            <person name="Hugenholtz P."/>
            <person name="Kyrpides N.C."/>
        </authorList>
    </citation>
    <scope>NUCLEOTIDE SEQUENCE [LARGE SCALE GENOMIC DNA]</scope>
    <source>
        <strain evidence="1 2">CGMCC 1.7271</strain>
    </source>
</reference>
<dbReference type="Proteomes" id="UP000316167">
    <property type="component" value="Unassembled WGS sequence"/>
</dbReference>
<comment type="caution">
    <text evidence="1">The sequence shown here is derived from an EMBL/GenBank/DDBJ whole genome shotgun (WGS) entry which is preliminary data.</text>
</comment>
<protein>
    <recommendedName>
        <fullName evidence="3">Transposase</fullName>
    </recommendedName>
</protein>
<dbReference type="EMBL" id="VLLE01000003">
    <property type="protein sequence ID" value="TWI83363.1"/>
    <property type="molecule type" value="Genomic_DNA"/>
</dbReference>